<name>A0ABX2BUS9_9BURK</name>
<dbReference type="EMBL" id="WOEY01000079">
    <property type="protein sequence ID" value="NPT43560.1"/>
    <property type="molecule type" value="Genomic_DNA"/>
</dbReference>
<accession>A0ABX2BUS9</accession>
<dbReference type="Proteomes" id="UP000652198">
    <property type="component" value="Unassembled WGS sequence"/>
</dbReference>
<protein>
    <submittedName>
        <fullName evidence="1">Uncharacterized protein</fullName>
    </submittedName>
</protein>
<evidence type="ECO:0000313" key="2">
    <source>
        <dbReference type="Proteomes" id="UP000652198"/>
    </source>
</evidence>
<gene>
    <name evidence="1" type="ORF">GNZ12_20055</name>
</gene>
<sequence>MILIKDCVEFDRGEFHHHTAFVGNPKQSLATAETEEQTKRDYDQVLLPLVYGATRLTFREVFAVFKSMALKLLATL</sequence>
<keyword evidence="2" id="KW-1185">Reference proteome</keyword>
<reference evidence="1 2" key="1">
    <citation type="submission" date="2019-11" db="EMBL/GenBank/DDBJ databases">
        <title>Metabolism of dissolved organic matter in forest soils.</title>
        <authorList>
            <person name="Cyle K.T."/>
            <person name="Wilhelm R.C."/>
            <person name="Martinez C.E."/>
        </authorList>
    </citation>
    <scope>NUCLEOTIDE SEQUENCE [LARGE SCALE GENOMIC DNA]</scope>
    <source>
        <strain evidence="1 2">1N</strain>
    </source>
</reference>
<proteinExistence type="predicted"/>
<evidence type="ECO:0000313" key="1">
    <source>
        <dbReference type="EMBL" id="NPT43560.1"/>
    </source>
</evidence>
<organism evidence="1 2">
    <name type="scientific">Paraburkholderia solitsugae</name>
    <dbReference type="NCBI Taxonomy" id="2675748"/>
    <lineage>
        <taxon>Bacteria</taxon>
        <taxon>Pseudomonadati</taxon>
        <taxon>Pseudomonadota</taxon>
        <taxon>Betaproteobacteria</taxon>
        <taxon>Burkholderiales</taxon>
        <taxon>Burkholderiaceae</taxon>
        <taxon>Paraburkholderia</taxon>
    </lineage>
</organism>
<comment type="caution">
    <text evidence="1">The sequence shown here is derived from an EMBL/GenBank/DDBJ whole genome shotgun (WGS) entry which is preliminary data.</text>
</comment>
<dbReference type="RefSeq" id="WP_172312890.1">
    <property type="nucleotide sequence ID" value="NZ_WOEY01000079.1"/>
</dbReference>